<dbReference type="RefSeq" id="XP_070902450.1">
    <property type="nucleotide sequence ID" value="XM_071037646.1"/>
</dbReference>
<evidence type="ECO:0000313" key="3">
    <source>
        <dbReference type="EMBL" id="KAL2856292.1"/>
    </source>
</evidence>
<gene>
    <name evidence="3" type="ORF">BJX68DRAFT_206417</name>
</gene>
<keyword evidence="2" id="KW-0812">Transmembrane</keyword>
<keyword evidence="2" id="KW-1133">Transmembrane helix</keyword>
<evidence type="ECO:0000313" key="4">
    <source>
        <dbReference type="Proteomes" id="UP001610444"/>
    </source>
</evidence>
<feature type="compositionally biased region" description="Acidic residues" evidence="1">
    <location>
        <begin position="40"/>
        <end position="63"/>
    </location>
</feature>
<dbReference type="GeneID" id="98152810"/>
<comment type="caution">
    <text evidence="3">The sequence shown here is derived from an EMBL/GenBank/DDBJ whole genome shotgun (WGS) entry which is preliminary data.</text>
</comment>
<keyword evidence="4" id="KW-1185">Reference proteome</keyword>
<evidence type="ECO:0000256" key="1">
    <source>
        <dbReference type="SAM" id="MobiDB-lite"/>
    </source>
</evidence>
<dbReference type="EMBL" id="JBFXLR010000008">
    <property type="protein sequence ID" value="KAL2856292.1"/>
    <property type="molecule type" value="Genomic_DNA"/>
</dbReference>
<name>A0ABR4KW50_9EURO</name>
<feature type="compositionally biased region" description="Polar residues" evidence="1">
    <location>
        <begin position="25"/>
        <end position="37"/>
    </location>
</feature>
<feature type="transmembrane region" description="Helical" evidence="2">
    <location>
        <begin position="466"/>
        <end position="487"/>
    </location>
</feature>
<feature type="compositionally biased region" description="Low complexity" evidence="1">
    <location>
        <begin position="301"/>
        <end position="311"/>
    </location>
</feature>
<protein>
    <submittedName>
        <fullName evidence="3">Uncharacterized protein</fullName>
    </submittedName>
</protein>
<reference evidence="3 4" key="1">
    <citation type="submission" date="2024-07" db="EMBL/GenBank/DDBJ databases">
        <title>Section-level genome sequencing and comparative genomics of Aspergillus sections Usti and Cavernicolus.</title>
        <authorList>
            <consortium name="Lawrence Berkeley National Laboratory"/>
            <person name="Nybo J.L."/>
            <person name="Vesth T.C."/>
            <person name="Theobald S."/>
            <person name="Frisvad J.C."/>
            <person name="Larsen T.O."/>
            <person name="Kjaerboelling I."/>
            <person name="Rothschild-Mancinelli K."/>
            <person name="Lyhne E.K."/>
            <person name="Kogle M.E."/>
            <person name="Barry K."/>
            <person name="Clum A."/>
            <person name="Na H."/>
            <person name="Ledsgaard L."/>
            <person name="Lin J."/>
            <person name="Lipzen A."/>
            <person name="Kuo A."/>
            <person name="Riley R."/>
            <person name="Mondo S."/>
            <person name="LaButti K."/>
            <person name="Haridas S."/>
            <person name="Pangalinan J."/>
            <person name="Salamov A.A."/>
            <person name="Simmons B.A."/>
            <person name="Magnuson J.K."/>
            <person name="Chen J."/>
            <person name="Drula E."/>
            <person name="Henrissat B."/>
            <person name="Wiebenga A."/>
            <person name="Lubbers R.J."/>
            <person name="Gomes A.C."/>
            <person name="Macurrencykelacurrency M.R."/>
            <person name="Stajich J."/>
            <person name="Grigoriev I.V."/>
            <person name="Mortensen U.H."/>
            <person name="De vries R.P."/>
            <person name="Baker S.E."/>
            <person name="Andersen M.R."/>
        </authorList>
    </citation>
    <scope>NUCLEOTIDE SEQUENCE [LARGE SCALE GENOMIC DNA]</scope>
    <source>
        <strain evidence="3 4">CBS 756.74</strain>
    </source>
</reference>
<organism evidence="3 4">
    <name type="scientific">Aspergillus pseudodeflectus</name>
    <dbReference type="NCBI Taxonomy" id="176178"/>
    <lineage>
        <taxon>Eukaryota</taxon>
        <taxon>Fungi</taxon>
        <taxon>Dikarya</taxon>
        <taxon>Ascomycota</taxon>
        <taxon>Pezizomycotina</taxon>
        <taxon>Eurotiomycetes</taxon>
        <taxon>Eurotiomycetidae</taxon>
        <taxon>Eurotiales</taxon>
        <taxon>Aspergillaceae</taxon>
        <taxon>Aspergillus</taxon>
        <taxon>Aspergillus subgen. Nidulantes</taxon>
    </lineage>
</organism>
<feature type="compositionally biased region" description="Polar residues" evidence="1">
    <location>
        <begin position="83"/>
        <end position="92"/>
    </location>
</feature>
<feature type="region of interest" description="Disordered" evidence="1">
    <location>
        <begin position="23"/>
        <end position="156"/>
    </location>
</feature>
<keyword evidence="2" id="KW-0472">Membrane</keyword>
<sequence>MPELRDTFPPLAVRCECQWLETKNETVVQKQQTSNTFCVPEDDDDDDDNEYDDDDDDNDENDCEITSHNPVALDLTDSHSVIEIQSPTSSPPKNDETKDSHAIEPPMMATGPISKSLIEQNNERSEDPEQPLATPRMTPPSVDYESEDPNGENQYYDECFAHSSDDEGSDVDSEGWALNAEVDDAADDTILEPCDNTHFPTETLEGVSNATPVAQTSSLDSLKKAAVAEHLPNDILGSWNVPPFYGMNRLPEIKFNTPFQQAEQSVASMSHPSPQRLPSLCQTFERVGSNMEPSFHPQVDSSSGQSSQLSSTHYKDGPFASTNPIVSTKSTGVTSVSCCSKPEILPFMDPLAPMIPRLSCDVFPEPEPEKPLASEEWKTFNTGSEKTTAKKRKAPEMESEPVEVVKTVDSANGKADLSDIEKQDVTAINQQGTQITAVGVVKAPEDVERPTKRAKASRTTSLRSHATTAIIGAVVGAVGTIAALASLPPDYFA</sequence>
<proteinExistence type="predicted"/>
<accession>A0ABR4KW50</accession>
<feature type="compositionally biased region" description="Basic and acidic residues" evidence="1">
    <location>
        <begin position="93"/>
        <end position="102"/>
    </location>
</feature>
<dbReference type="Proteomes" id="UP001610444">
    <property type="component" value="Unassembled WGS sequence"/>
</dbReference>
<feature type="region of interest" description="Disordered" evidence="1">
    <location>
        <begin position="290"/>
        <end position="316"/>
    </location>
</feature>
<evidence type="ECO:0000256" key="2">
    <source>
        <dbReference type="SAM" id="Phobius"/>
    </source>
</evidence>